<dbReference type="EMBL" id="POWF01000002">
    <property type="protein sequence ID" value="PNQ73849.1"/>
    <property type="molecule type" value="Genomic_DNA"/>
</dbReference>
<feature type="domain" description="GSCFA" evidence="1">
    <location>
        <begin position="22"/>
        <end position="258"/>
    </location>
</feature>
<dbReference type="AlphaFoldDB" id="A0A2K1E0Q2"/>
<dbReference type="RefSeq" id="WP_103051545.1">
    <property type="nucleotide sequence ID" value="NZ_POWF01000002.1"/>
</dbReference>
<name>A0A2K1E0Q2_9FLAO</name>
<organism evidence="2 3">
    <name type="scientific">Hanstruepera neustonica</name>
    <dbReference type="NCBI Taxonomy" id="1445657"/>
    <lineage>
        <taxon>Bacteria</taxon>
        <taxon>Pseudomonadati</taxon>
        <taxon>Bacteroidota</taxon>
        <taxon>Flavobacteriia</taxon>
        <taxon>Flavobacteriales</taxon>
        <taxon>Flavobacteriaceae</taxon>
        <taxon>Hanstruepera</taxon>
    </lineage>
</organism>
<dbReference type="Proteomes" id="UP000236641">
    <property type="component" value="Unassembled WGS sequence"/>
</dbReference>
<dbReference type="GO" id="GO:0016788">
    <property type="term" value="F:hydrolase activity, acting on ester bonds"/>
    <property type="evidence" value="ECO:0007669"/>
    <property type="project" value="UniProtKB-ARBA"/>
</dbReference>
<dbReference type="Gene3D" id="3.40.50.1110">
    <property type="entry name" value="SGNH hydrolase"/>
    <property type="match status" value="1"/>
</dbReference>
<gene>
    <name evidence="2" type="ORF">C1T31_05825</name>
</gene>
<dbReference type="OrthoDB" id="9807687at2"/>
<proteinExistence type="predicted"/>
<dbReference type="SUPFAM" id="SSF52266">
    <property type="entry name" value="SGNH hydrolase"/>
    <property type="match status" value="1"/>
</dbReference>
<dbReference type="Pfam" id="PF08885">
    <property type="entry name" value="GSCFA"/>
    <property type="match status" value="1"/>
</dbReference>
<dbReference type="InterPro" id="IPR014982">
    <property type="entry name" value="GSCFA"/>
</dbReference>
<evidence type="ECO:0000313" key="3">
    <source>
        <dbReference type="Proteomes" id="UP000236641"/>
    </source>
</evidence>
<evidence type="ECO:0000259" key="1">
    <source>
        <dbReference type="Pfam" id="PF08885"/>
    </source>
</evidence>
<keyword evidence="3" id="KW-1185">Reference proteome</keyword>
<evidence type="ECO:0000313" key="2">
    <source>
        <dbReference type="EMBL" id="PNQ73849.1"/>
    </source>
</evidence>
<protein>
    <submittedName>
        <fullName evidence="2">GSCFA domain-containing protein</fullName>
    </submittedName>
</protein>
<dbReference type="InterPro" id="IPR036514">
    <property type="entry name" value="SGNH_hydro_sf"/>
</dbReference>
<sequence>MKLQTQIPLQSEPYNQIDYHSKIVLLGSCFAENIGEKFNYYKFQHLQNPFGILFHPLAIEQLITNAINENEYQEQDIFFHNEQWHCFDAHSKLSDASKGSFLNTLNNQILLTSSFIKSCSHVIITLGTAWVYRHIESDSLVANCHKVPQKQFEKELLTVDQITESLEAIRVMLKSVNPKVSIIFTVSPVRHLKDGFIANSQSKAHLISAIHNVVEPRNQSYYFPSYEIMLDELRDYRFYKDDMIHPNNLAIEYIWKKFQDVWISKEANSTLKEIEAIQKGLDHKPFNPNSESYQEFLEELKTKQQKVQEVYSHIIF</sequence>
<reference evidence="2 3" key="1">
    <citation type="submission" date="2018-01" db="EMBL/GenBank/DDBJ databases">
        <title>The draft genome of Hanstruepera neustonica JCM19743.</title>
        <authorList>
            <person name="He R.-H."/>
            <person name="Du Z.-J."/>
        </authorList>
    </citation>
    <scope>NUCLEOTIDE SEQUENCE [LARGE SCALE GENOMIC DNA]</scope>
    <source>
        <strain evidence="2 3">JCM19743</strain>
    </source>
</reference>
<accession>A0A2K1E0Q2</accession>
<comment type="caution">
    <text evidence="2">The sequence shown here is derived from an EMBL/GenBank/DDBJ whole genome shotgun (WGS) entry which is preliminary data.</text>
</comment>